<accession>A0AAD1T8D6</accession>
<protein>
    <submittedName>
        <fullName evidence="1">Uncharacterized protein</fullName>
    </submittedName>
</protein>
<name>A0AAD1T8D6_PELCU</name>
<proteinExistence type="predicted"/>
<evidence type="ECO:0000313" key="1">
    <source>
        <dbReference type="EMBL" id="CAH2321399.1"/>
    </source>
</evidence>
<dbReference type="AlphaFoldDB" id="A0AAD1T8D6"/>
<evidence type="ECO:0000313" key="2">
    <source>
        <dbReference type="Proteomes" id="UP001295444"/>
    </source>
</evidence>
<organism evidence="1 2">
    <name type="scientific">Pelobates cultripes</name>
    <name type="common">Western spadefoot toad</name>
    <dbReference type="NCBI Taxonomy" id="61616"/>
    <lineage>
        <taxon>Eukaryota</taxon>
        <taxon>Metazoa</taxon>
        <taxon>Chordata</taxon>
        <taxon>Craniata</taxon>
        <taxon>Vertebrata</taxon>
        <taxon>Euteleostomi</taxon>
        <taxon>Amphibia</taxon>
        <taxon>Batrachia</taxon>
        <taxon>Anura</taxon>
        <taxon>Pelobatoidea</taxon>
        <taxon>Pelobatidae</taxon>
        <taxon>Pelobates</taxon>
    </lineage>
</organism>
<reference evidence="1" key="1">
    <citation type="submission" date="2022-03" db="EMBL/GenBank/DDBJ databases">
        <authorList>
            <person name="Alioto T."/>
            <person name="Alioto T."/>
            <person name="Gomez Garrido J."/>
        </authorList>
    </citation>
    <scope>NUCLEOTIDE SEQUENCE</scope>
</reference>
<dbReference type="Proteomes" id="UP001295444">
    <property type="component" value="Chromosome 11"/>
</dbReference>
<keyword evidence="2" id="KW-1185">Reference proteome</keyword>
<gene>
    <name evidence="1" type="ORF">PECUL_23A045772</name>
</gene>
<sequence>MGGLPVSIRFYTGSRTTVNAIPYGVTGRSLDIEQSLSLYFDAKSLQPIDAQHCLDWRP</sequence>
<dbReference type="EMBL" id="OW240922">
    <property type="protein sequence ID" value="CAH2321399.1"/>
    <property type="molecule type" value="Genomic_DNA"/>
</dbReference>